<comment type="caution">
    <text evidence="2">The sequence shown here is derived from an EMBL/GenBank/DDBJ whole genome shotgun (WGS) entry which is preliminary data.</text>
</comment>
<reference evidence="2" key="1">
    <citation type="submission" date="2023-11" db="EMBL/GenBank/DDBJ databases">
        <title>Genome assemblies of two species of porcelain crab, Petrolisthes cinctipes and Petrolisthes manimaculis (Anomura: Porcellanidae).</title>
        <authorList>
            <person name="Angst P."/>
        </authorList>
    </citation>
    <scope>NUCLEOTIDE SEQUENCE</scope>
    <source>
        <strain evidence="2">PB745_02</strain>
        <tissue evidence="2">Gill</tissue>
    </source>
</reference>
<gene>
    <name evidence="2" type="ORF">Pmani_004821</name>
</gene>
<evidence type="ECO:0000313" key="2">
    <source>
        <dbReference type="EMBL" id="KAK4324546.1"/>
    </source>
</evidence>
<dbReference type="InterPro" id="IPR043502">
    <property type="entry name" value="DNA/RNA_pol_sf"/>
</dbReference>
<proteinExistence type="predicted"/>
<keyword evidence="3" id="KW-1185">Reference proteome</keyword>
<dbReference type="Proteomes" id="UP001292094">
    <property type="component" value="Unassembled WGS sequence"/>
</dbReference>
<sequence length="267" mass="30948">MLFAYREVPQSSTMFSPFELIYGHSVRGPLSLLREAWEDDEGEEADGEDSSSWKEQMDECVDREQANVAIACEEDDFEDVCIPVIPSFNKKETCKDVKVNENLSVKQKVDVEELTQYFEHLFSDVLGQTNVLQHNIKLKDERPVKKLTKKSSSDKIVWEPKLQDFFDNLKRALCEAPVLKLVNLEKDFVLQTDASMEGNILDRLGQQRRARVMSCGGRCEGGPVYCYYGIYKIVLVYCYYRIYKIVLVYCYYGIYKIVLVYCYSEIS</sequence>
<feature type="domain" description="Reverse transcriptase/retrotransposon-derived protein RNase H-like" evidence="1">
    <location>
        <begin position="158"/>
        <end position="198"/>
    </location>
</feature>
<dbReference type="InterPro" id="IPR043128">
    <property type="entry name" value="Rev_trsase/Diguanyl_cyclase"/>
</dbReference>
<dbReference type="Gene3D" id="3.30.70.270">
    <property type="match status" value="1"/>
</dbReference>
<dbReference type="Pfam" id="PF17919">
    <property type="entry name" value="RT_RNaseH_2"/>
    <property type="match status" value="1"/>
</dbReference>
<dbReference type="PANTHER" id="PTHR37984">
    <property type="entry name" value="PROTEIN CBG26694"/>
    <property type="match status" value="1"/>
</dbReference>
<protein>
    <recommendedName>
        <fullName evidence="1">Reverse transcriptase/retrotransposon-derived protein RNase H-like domain-containing protein</fullName>
    </recommendedName>
</protein>
<dbReference type="EMBL" id="JAWZYT010000352">
    <property type="protein sequence ID" value="KAK4324546.1"/>
    <property type="molecule type" value="Genomic_DNA"/>
</dbReference>
<dbReference type="AlphaFoldDB" id="A0AAE1UL76"/>
<dbReference type="InterPro" id="IPR041577">
    <property type="entry name" value="RT_RNaseH_2"/>
</dbReference>
<name>A0AAE1UL76_9EUCA</name>
<organism evidence="2 3">
    <name type="scientific">Petrolisthes manimaculis</name>
    <dbReference type="NCBI Taxonomy" id="1843537"/>
    <lineage>
        <taxon>Eukaryota</taxon>
        <taxon>Metazoa</taxon>
        <taxon>Ecdysozoa</taxon>
        <taxon>Arthropoda</taxon>
        <taxon>Crustacea</taxon>
        <taxon>Multicrustacea</taxon>
        <taxon>Malacostraca</taxon>
        <taxon>Eumalacostraca</taxon>
        <taxon>Eucarida</taxon>
        <taxon>Decapoda</taxon>
        <taxon>Pleocyemata</taxon>
        <taxon>Anomura</taxon>
        <taxon>Galatheoidea</taxon>
        <taxon>Porcellanidae</taxon>
        <taxon>Petrolisthes</taxon>
    </lineage>
</organism>
<dbReference type="PANTHER" id="PTHR37984:SF15">
    <property type="entry name" value="INTEGRASE CATALYTIC DOMAIN-CONTAINING PROTEIN"/>
    <property type="match status" value="1"/>
</dbReference>
<evidence type="ECO:0000313" key="3">
    <source>
        <dbReference type="Proteomes" id="UP001292094"/>
    </source>
</evidence>
<accession>A0AAE1UL76</accession>
<evidence type="ECO:0000259" key="1">
    <source>
        <dbReference type="Pfam" id="PF17919"/>
    </source>
</evidence>
<dbReference type="InterPro" id="IPR050951">
    <property type="entry name" value="Retrovirus_Pol_polyprotein"/>
</dbReference>
<dbReference type="SUPFAM" id="SSF56672">
    <property type="entry name" value="DNA/RNA polymerases"/>
    <property type="match status" value="1"/>
</dbReference>
<dbReference type="GO" id="GO:0071897">
    <property type="term" value="P:DNA biosynthetic process"/>
    <property type="evidence" value="ECO:0007669"/>
    <property type="project" value="UniProtKB-ARBA"/>
</dbReference>